<organism evidence="1 2">
    <name type="scientific">Streptomyces tateyamensis</name>
    <dbReference type="NCBI Taxonomy" id="565073"/>
    <lineage>
        <taxon>Bacteria</taxon>
        <taxon>Bacillati</taxon>
        <taxon>Actinomycetota</taxon>
        <taxon>Actinomycetes</taxon>
        <taxon>Kitasatosporales</taxon>
        <taxon>Streptomycetaceae</taxon>
        <taxon>Streptomyces</taxon>
    </lineage>
</organism>
<comment type="caution">
    <text evidence="1">The sequence shown here is derived from an EMBL/GenBank/DDBJ whole genome shotgun (WGS) entry which is preliminary data.</text>
</comment>
<sequence length="54" mass="5803">NALDCLANGTNCGTFVPPAKWPTIRGAMAWSTNWDAKNGNDFSTNVGNHLHGMQ</sequence>
<dbReference type="EMBL" id="PYBW01000313">
    <property type="protein sequence ID" value="PYC62214.1"/>
    <property type="molecule type" value="Genomic_DNA"/>
</dbReference>
<name>A0A2V4MS04_9ACTN</name>
<evidence type="ECO:0000313" key="2">
    <source>
        <dbReference type="Proteomes" id="UP000248039"/>
    </source>
</evidence>
<dbReference type="AlphaFoldDB" id="A0A2V4MS04"/>
<feature type="non-terminal residue" evidence="1">
    <location>
        <position position="1"/>
    </location>
</feature>
<protein>
    <submittedName>
        <fullName evidence="1">Chitinase</fullName>
    </submittedName>
</protein>
<evidence type="ECO:0000313" key="1">
    <source>
        <dbReference type="EMBL" id="PYC62214.1"/>
    </source>
</evidence>
<dbReference type="Proteomes" id="UP000248039">
    <property type="component" value="Unassembled WGS sequence"/>
</dbReference>
<proteinExistence type="predicted"/>
<keyword evidence="2" id="KW-1185">Reference proteome</keyword>
<dbReference type="Gene3D" id="3.20.20.80">
    <property type="entry name" value="Glycosidases"/>
    <property type="match status" value="1"/>
</dbReference>
<gene>
    <name evidence="1" type="ORF">C7C46_33510</name>
</gene>
<reference evidence="1 2" key="1">
    <citation type="submission" date="2018-03" db="EMBL/GenBank/DDBJ databases">
        <title>Bioinformatic expansion and discovery of thiopeptide antibiotics.</title>
        <authorList>
            <person name="Schwalen C.J."/>
            <person name="Hudson G.A."/>
            <person name="Mitchell D.A."/>
        </authorList>
    </citation>
    <scope>NUCLEOTIDE SEQUENCE [LARGE SCALE GENOMIC DNA]</scope>
    <source>
        <strain evidence="1 2">ATCC 21389</strain>
    </source>
</reference>
<accession>A0A2V4MS04</accession>